<feature type="domain" description="Glycosyltransferase 2-like" evidence="1">
    <location>
        <begin position="39"/>
        <end position="137"/>
    </location>
</feature>
<evidence type="ECO:0000313" key="2">
    <source>
        <dbReference type="EMBL" id="SMY09240.1"/>
    </source>
</evidence>
<dbReference type="Pfam" id="PF00535">
    <property type="entry name" value="Glycos_transf_2"/>
    <property type="match status" value="1"/>
</dbReference>
<evidence type="ECO:0000313" key="3">
    <source>
        <dbReference type="Proteomes" id="UP000201613"/>
    </source>
</evidence>
<dbReference type="EMBL" id="FXZK01000008">
    <property type="protein sequence ID" value="SMY09240.1"/>
    <property type="molecule type" value="Genomic_DNA"/>
</dbReference>
<dbReference type="RefSeq" id="WP_093993434.1">
    <property type="nucleotide sequence ID" value="NZ_FXZK01000008.1"/>
</dbReference>
<keyword evidence="2" id="KW-0808">Transferase</keyword>
<dbReference type="Gene3D" id="3.90.550.10">
    <property type="entry name" value="Spore Coat Polysaccharide Biosynthesis Protein SpsA, Chain A"/>
    <property type="match status" value="1"/>
</dbReference>
<dbReference type="OrthoDB" id="5291101at2"/>
<accession>A0A238LK39</accession>
<dbReference type="InterPro" id="IPR001173">
    <property type="entry name" value="Glyco_trans_2-like"/>
</dbReference>
<evidence type="ECO:0000259" key="1">
    <source>
        <dbReference type="Pfam" id="PF00535"/>
    </source>
</evidence>
<gene>
    <name evidence="2" type="ORF">LOM8899_03405</name>
</gene>
<dbReference type="CDD" id="cd00761">
    <property type="entry name" value="Glyco_tranf_GTA_type"/>
    <property type="match status" value="1"/>
</dbReference>
<dbReference type="SUPFAM" id="SSF53448">
    <property type="entry name" value="Nucleotide-diphospho-sugar transferases"/>
    <property type="match status" value="1"/>
</dbReference>
<keyword evidence="3" id="KW-1185">Reference proteome</keyword>
<organism evidence="2 3">
    <name type="scientific">Flavimaricola marinus</name>
    <dbReference type="NCBI Taxonomy" id="1819565"/>
    <lineage>
        <taxon>Bacteria</taxon>
        <taxon>Pseudomonadati</taxon>
        <taxon>Pseudomonadota</taxon>
        <taxon>Alphaproteobacteria</taxon>
        <taxon>Rhodobacterales</taxon>
        <taxon>Paracoccaceae</taxon>
        <taxon>Flavimaricola</taxon>
    </lineage>
</organism>
<dbReference type="AlphaFoldDB" id="A0A238LK39"/>
<sequence>MTGVARRLLRAVRRRLSRSRYAIDAARRAPPPAALRPALVIPVHNDADGLARLLAQARAMNCFAQIVVVDDGSTPPVTLPEGPGMILLRHDHAKGGGVARNLGLTAVTEPHVLFFDADDLLTDELPRLLTALGGAGDFDFCQFKYADSRVQAEALRGHPDWDEVFWERAGLSVGHLRDAPPQVWPVLAQTANYPWNKVYRTGFLRDHDIGCAATQVHQDIPLHWLGYLAADRILTSDRICAWHHVNAAGGRLTNRSGPERLEVFDALAPVMVAADAADPDWQCALSTFVLGLIDWGEGQIAPELRSELRHREAAFLSATVAPWLPAIEGADAGLAQRIRTRMEPST</sequence>
<dbReference type="GO" id="GO:0016740">
    <property type="term" value="F:transferase activity"/>
    <property type="evidence" value="ECO:0007669"/>
    <property type="project" value="UniProtKB-KW"/>
</dbReference>
<reference evidence="2 3" key="1">
    <citation type="submission" date="2017-05" db="EMBL/GenBank/DDBJ databases">
        <authorList>
            <person name="Song R."/>
            <person name="Chenine A.L."/>
            <person name="Ruprecht R.M."/>
        </authorList>
    </citation>
    <scope>NUCLEOTIDE SEQUENCE [LARGE SCALE GENOMIC DNA]</scope>
    <source>
        <strain evidence="2 3">CECT 8899</strain>
    </source>
</reference>
<name>A0A238LK39_9RHOB</name>
<protein>
    <submittedName>
        <fullName evidence="2">Putative glycosyl transferase</fullName>
    </submittedName>
</protein>
<dbReference type="InterPro" id="IPR029044">
    <property type="entry name" value="Nucleotide-diphossugar_trans"/>
</dbReference>
<proteinExistence type="predicted"/>
<dbReference type="Proteomes" id="UP000201613">
    <property type="component" value="Unassembled WGS sequence"/>
</dbReference>